<accession>A0AAN5CCY8</accession>
<feature type="region of interest" description="Disordered" evidence="2">
    <location>
        <begin position="236"/>
        <end position="319"/>
    </location>
</feature>
<dbReference type="PANTHER" id="PTHR31017:SF1">
    <property type="entry name" value="LATE SECRETORY PATHWAY PROTEIN AVL9 HOMOLOG"/>
    <property type="match status" value="1"/>
</dbReference>
<evidence type="ECO:0000313" key="4">
    <source>
        <dbReference type="EMBL" id="GMR40220.1"/>
    </source>
</evidence>
<feature type="domain" description="UDENN" evidence="3">
    <location>
        <begin position="10"/>
        <end position="423"/>
    </location>
</feature>
<sequence length="578" mass="63457">LQYAEMTQILHVVVVGFHHKKGCQVEYAFPPLPGPADNGDHGLPTEWKSLPSLALPDGAHNVEQDTTYFLLPSLDDPDRAIFGISCFRQIATESLVSKSSDVTRSTVQKSVCVLTRSPLFGVLKAKLQLITQAYFNEKDFSKVSVLSQMHSNLVEMFDGEGADLVGGQAASMDISIRALVKTFRHRVVLLFKLILLEKKVIFHMFPVALLGDSLVGLLSLFPGLLEEGLEYATSTVKEGEEFRGSSTMKKEEEGEKGKGRKGSKELKLEKAEEAVEEKEEKGEEKEEEMKEEGEAEEIEVRDGVPPLPTRPDLPEDPLGRKKDSYGFPLSIFTLGNIFNSYVGLANLEHLTSKRVCGFVVGATNALFLQRKEFFDVVVTLDDEGAGIVDVLSVDLRRILSLTAADLRFADHLIKNVEATEDDGPAFEGGNDWLREQFRVYLLALGASVRSELATAYSDFGTSFVSAWRETVNGRRWMEEGRYEDLVGVQPGHPFAGNLGVYDMMLRVEHSVGGSEQARKALSALSSTGKSLSASGGKMKNNLTSWFRGVTGQASAALSAVTTPPETKQPTPTETPEEK</sequence>
<dbReference type="GO" id="GO:0005737">
    <property type="term" value="C:cytoplasm"/>
    <property type="evidence" value="ECO:0007669"/>
    <property type="project" value="TreeGrafter"/>
</dbReference>
<comment type="similarity">
    <text evidence="1">Belongs to the AVL9 family.</text>
</comment>
<dbReference type="PANTHER" id="PTHR31017">
    <property type="entry name" value="LATE SECRETORY PATHWAY PROTEIN AVL9-RELATED"/>
    <property type="match status" value="1"/>
</dbReference>
<dbReference type="InterPro" id="IPR051731">
    <property type="entry name" value="DENND11/AVL9_GEFs"/>
</dbReference>
<evidence type="ECO:0000259" key="3">
    <source>
        <dbReference type="PROSITE" id="PS50211"/>
    </source>
</evidence>
<feature type="compositionally biased region" description="Low complexity" evidence="2">
    <location>
        <begin position="561"/>
        <end position="578"/>
    </location>
</feature>
<comment type="caution">
    <text evidence="4">The sequence shown here is derived from an EMBL/GenBank/DDBJ whole genome shotgun (WGS) entry which is preliminary data.</text>
</comment>
<feature type="region of interest" description="Disordered" evidence="2">
    <location>
        <begin position="554"/>
        <end position="578"/>
    </location>
</feature>
<dbReference type="Pfam" id="PF09794">
    <property type="entry name" value="Avl9"/>
    <property type="match status" value="1"/>
</dbReference>
<evidence type="ECO:0000256" key="2">
    <source>
        <dbReference type="SAM" id="MobiDB-lite"/>
    </source>
</evidence>
<feature type="non-terminal residue" evidence="4">
    <location>
        <position position="1"/>
    </location>
</feature>
<evidence type="ECO:0000256" key="1">
    <source>
        <dbReference type="ARBA" id="ARBA00038178"/>
    </source>
</evidence>
<dbReference type="Proteomes" id="UP001328107">
    <property type="component" value="Unassembled WGS sequence"/>
</dbReference>
<feature type="compositionally biased region" description="Basic and acidic residues" evidence="2">
    <location>
        <begin position="237"/>
        <end position="288"/>
    </location>
</feature>
<dbReference type="AlphaFoldDB" id="A0AAN5CCY8"/>
<dbReference type="InterPro" id="IPR018307">
    <property type="entry name" value="ABL9/DENND6_dom"/>
</dbReference>
<reference evidence="5" key="1">
    <citation type="submission" date="2022-10" db="EMBL/GenBank/DDBJ databases">
        <title>Genome assembly of Pristionchus species.</title>
        <authorList>
            <person name="Yoshida K."/>
            <person name="Sommer R.J."/>
        </authorList>
    </citation>
    <scope>NUCLEOTIDE SEQUENCE [LARGE SCALE GENOMIC DNA]</scope>
    <source>
        <strain evidence="5">RS5460</strain>
    </source>
</reference>
<evidence type="ECO:0000313" key="5">
    <source>
        <dbReference type="Proteomes" id="UP001328107"/>
    </source>
</evidence>
<dbReference type="InterPro" id="IPR037516">
    <property type="entry name" value="Tripartite_DENN"/>
</dbReference>
<gene>
    <name evidence="4" type="ORF">PMAYCL1PPCAC_10415</name>
</gene>
<dbReference type="PROSITE" id="PS50211">
    <property type="entry name" value="DENN"/>
    <property type="match status" value="1"/>
</dbReference>
<keyword evidence="5" id="KW-1185">Reference proteome</keyword>
<feature type="compositionally biased region" description="Acidic residues" evidence="2">
    <location>
        <begin position="289"/>
        <end position="299"/>
    </location>
</feature>
<organism evidence="4 5">
    <name type="scientific">Pristionchus mayeri</name>
    <dbReference type="NCBI Taxonomy" id="1317129"/>
    <lineage>
        <taxon>Eukaryota</taxon>
        <taxon>Metazoa</taxon>
        <taxon>Ecdysozoa</taxon>
        <taxon>Nematoda</taxon>
        <taxon>Chromadorea</taxon>
        <taxon>Rhabditida</taxon>
        <taxon>Rhabditina</taxon>
        <taxon>Diplogasteromorpha</taxon>
        <taxon>Diplogasteroidea</taxon>
        <taxon>Neodiplogasteridae</taxon>
        <taxon>Pristionchus</taxon>
    </lineage>
</organism>
<name>A0AAN5CCY8_9BILA</name>
<proteinExistence type="inferred from homology"/>
<dbReference type="EMBL" id="BTRK01000003">
    <property type="protein sequence ID" value="GMR40220.1"/>
    <property type="molecule type" value="Genomic_DNA"/>
</dbReference>
<protein>
    <recommendedName>
        <fullName evidence="3">UDENN domain-containing protein</fullName>
    </recommendedName>
</protein>